<feature type="domain" description="Chaplin" evidence="5">
    <location>
        <begin position="62"/>
        <end position="102"/>
    </location>
</feature>
<evidence type="ECO:0000256" key="2">
    <source>
        <dbReference type="ARBA" id="ARBA00022889"/>
    </source>
</evidence>
<comment type="caution">
    <text evidence="6">The sequence shown here is derived from an EMBL/GenBank/DDBJ whole genome shotgun (WGS) entry which is preliminary data.</text>
</comment>
<name>A0ABV8LF11_9ACTN</name>
<feature type="compositionally biased region" description="Gly residues" evidence="4">
    <location>
        <begin position="1"/>
        <end position="17"/>
    </location>
</feature>
<dbReference type="RefSeq" id="WP_253759506.1">
    <property type="nucleotide sequence ID" value="NZ_JAMZDZ010000001.1"/>
</dbReference>
<evidence type="ECO:0000313" key="7">
    <source>
        <dbReference type="Proteomes" id="UP001595816"/>
    </source>
</evidence>
<sequence>MVGDLLGGSGPAAGLLGGRPATEMLESTGAPTEGKGKPRPCGCPSGHDDHGHGSPTLVSTGNIGVLNGTQVYAPIQIPVNISGNAIGVLGSATASSVGGSSGQQ</sequence>
<organism evidence="6 7">
    <name type="scientific">Hamadaea flava</name>
    <dbReference type="NCBI Taxonomy" id="1742688"/>
    <lineage>
        <taxon>Bacteria</taxon>
        <taxon>Bacillati</taxon>
        <taxon>Actinomycetota</taxon>
        <taxon>Actinomycetes</taxon>
        <taxon>Micromonosporales</taxon>
        <taxon>Micromonosporaceae</taxon>
        <taxon>Hamadaea</taxon>
    </lineage>
</organism>
<keyword evidence="7" id="KW-1185">Reference proteome</keyword>
<evidence type="ECO:0000256" key="1">
    <source>
        <dbReference type="ARBA" id="ARBA00022512"/>
    </source>
</evidence>
<evidence type="ECO:0000313" key="6">
    <source>
        <dbReference type="EMBL" id="MFC4129497.1"/>
    </source>
</evidence>
<evidence type="ECO:0000256" key="3">
    <source>
        <dbReference type="ARBA" id="ARBA00023087"/>
    </source>
</evidence>
<gene>
    <name evidence="6" type="ORF">ACFOZ4_02640</name>
</gene>
<dbReference type="Pfam" id="PF03777">
    <property type="entry name" value="ChpA-C"/>
    <property type="match status" value="1"/>
</dbReference>
<dbReference type="EMBL" id="JBHSAY010000003">
    <property type="protein sequence ID" value="MFC4129497.1"/>
    <property type="molecule type" value="Genomic_DNA"/>
</dbReference>
<keyword evidence="1" id="KW-0134">Cell wall</keyword>
<accession>A0ABV8LF11</accession>
<evidence type="ECO:0000259" key="5">
    <source>
        <dbReference type="PROSITE" id="PS51884"/>
    </source>
</evidence>
<keyword evidence="2" id="KW-0130">Cell adhesion</keyword>
<reference evidence="7" key="1">
    <citation type="journal article" date="2019" name="Int. J. Syst. Evol. Microbiol.">
        <title>The Global Catalogue of Microorganisms (GCM) 10K type strain sequencing project: providing services to taxonomists for standard genome sequencing and annotation.</title>
        <authorList>
            <consortium name="The Broad Institute Genomics Platform"/>
            <consortium name="The Broad Institute Genome Sequencing Center for Infectious Disease"/>
            <person name="Wu L."/>
            <person name="Ma J."/>
        </authorList>
    </citation>
    <scope>NUCLEOTIDE SEQUENCE [LARGE SCALE GENOMIC DNA]</scope>
    <source>
        <strain evidence="7">CGMCC 4.7289</strain>
    </source>
</reference>
<proteinExistence type="predicted"/>
<dbReference type="InterPro" id="IPR005528">
    <property type="entry name" value="ChpA-H"/>
</dbReference>
<keyword evidence="1" id="KW-0964">Secreted</keyword>
<dbReference type="PROSITE" id="PS51884">
    <property type="entry name" value="CHAPLIN"/>
    <property type="match status" value="1"/>
</dbReference>
<feature type="region of interest" description="Disordered" evidence="4">
    <location>
        <begin position="1"/>
        <end position="58"/>
    </location>
</feature>
<keyword evidence="3" id="KW-0034">Amyloid</keyword>
<evidence type="ECO:0000256" key="4">
    <source>
        <dbReference type="SAM" id="MobiDB-lite"/>
    </source>
</evidence>
<protein>
    <submittedName>
        <fullName evidence="6">Chaplin family protein</fullName>
    </submittedName>
</protein>
<dbReference type="Proteomes" id="UP001595816">
    <property type="component" value="Unassembled WGS sequence"/>
</dbReference>